<sequence length="106" mass="11294">MAGGHLRDRRDRAEDAGGTASEVIQGGARPPGVVKNALGPHLAHGGDEGGTSPVSGKRKPHDERYETVEVDGIALVARHQRQKAAKLLRNTVNHRHYILGMFGSNG</sequence>
<comment type="caution">
    <text evidence="2">The sequence shown here is derived from an EMBL/GenBank/DDBJ whole genome shotgun (WGS) entry which is preliminary data.</text>
</comment>
<feature type="region of interest" description="Disordered" evidence="1">
    <location>
        <begin position="1"/>
        <end position="63"/>
    </location>
</feature>
<dbReference type="Proteomes" id="UP000249045">
    <property type="component" value="Unassembled WGS sequence"/>
</dbReference>
<proteinExistence type="predicted"/>
<evidence type="ECO:0000313" key="2">
    <source>
        <dbReference type="EMBL" id="RAO24670.1"/>
    </source>
</evidence>
<evidence type="ECO:0000256" key="1">
    <source>
        <dbReference type="SAM" id="MobiDB-lite"/>
    </source>
</evidence>
<feature type="compositionally biased region" description="Basic and acidic residues" evidence="1">
    <location>
        <begin position="1"/>
        <end position="15"/>
    </location>
</feature>
<keyword evidence="3" id="KW-1185">Reference proteome</keyword>
<gene>
    <name evidence="2" type="ORF">MED15_00428</name>
</gene>
<organism evidence="2 3">
    <name type="scientific">Micromonospora noduli</name>
    <dbReference type="NCBI Taxonomy" id="709876"/>
    <lineage>
        <taxon>Bacteria</taxon>
        <taxon>Bacillati</taxon>
        <taxon>Actinomycetota</taxon>
        <taxon>Actinomycetes</taxon>
        <taxon>Micromonosporales</taxon>
        <taxon>Micromonosporaceae</taxon>
        <taxon>Micromonospora</taxon>
    </lineage>
</organism>
<protein>
    <submittedName>
        <fullName evidence="2">Uncharacterized protein</fullName>
    </submittedName>
</protein>
<evidence type="ECO:0000313" key="3">
    <source>
        <dbReference type="Proteomes" id="UP000249045"/>
    </source>
</evidence>
<accession>A0ABX9D9H2</accession>
<dbReference type="EMBL" id="PYAC01000001">
    <property type="protein sequence ID" value="RAO24670.1"/>
    <property type="molecule type" value="Genomic_DNA"/>
</dbReference>
<name>A0ABX9D9H2_9ACTN</name>
<reference evidence="2 3" key="1">
    <citation type="submission" date="2018-03" db="EMBL/GenBank/DDBJ databases">
        <title>Defining the species Micromonospora saelicesensis and Micromonospora noduli under the framework of genomics.</title>
        <authorList>
            <person name="Riesco R."/>
            <person name="Trujillo M.E."/>
        </authorList>
    </citation>
    <scope>NUCLEOTIDE SEQUENCE [LARGE SCALE GENOMIC DNA]</scope>
    <source>
        <strain evidence="2 3">MED15</strain>
    </source>
</reference>